<organism evidence="1 2">
    <name type="scientific">Sphaerodactylus townsendi</name>
    <dbReference type="NCBI Taxonomy" id="933632"/>
    <lineage>
        <taxon>Eukaryota</taxon>
        <taxon>Metazoa</taxon>
        <taxon>Chordata</taxon>
        <taxon>Craniata</taxon>
        <taxon>Vertebrata</taxon>
        <taxon>Euteleostomi</taxon>
        <taxon>Lepidosauria</taxon>
        <taxon>Squamata</taxon>
        <taxon>Bifurcata</taxon>
        <taxon>Gekkota</taxon>
        <taxon>Sphaerodactylidae</taxon>
        <taxon>Sphaerodactylus</taxon>
    </lineage>
</organism>
<comment type="caution">
    <text evidence="1">The sequence shown here is derived from an EMBL/GenBank/DDBJ whole genome shotgun (WGS) entry which is preliminary data.</text>
</comment>
<proteinExistence type="predicted"/>
<name>A0ACB8EU28_9SAUR</name>
<evidence type="ECO:0000313" key="2">
    <source>
        <dbReference type="Proteomes" id="UP000827872"/>
    </source>
</evidence>
<sequence>MSDSRGEEEQSGMPEAPGVPKELPRSLCPLCGGLFSDPRILPCLHTFCTACLGHLEPFSDLVLCREDSDSSSDGSWLRGQRQNHQQPLLLSILCPVCDTKVDLPPGGVGSLPTDHVALNEVLLEASQGTGVGLACDLCVDGEAVKRCQACHVCLCHFCCQAHRRQKKTSSHAVVGLQDLKGNARLEKPIHCPSHPSEELKLFCELCDLPVCQACVAGPHRQHPYNMAASVIHKHGDSIRELLKVTQQHVGTLQGALDRIEGVWESLGRRAEVVALEICTFADGYMRAVKEHRDRLLHSLEELKVQRETQLNLQKAQLQQLLLDMQTGVDFTERLLTSGSDLEILLTKGVVENRLRRLHNVDYHSHPVADDRIHFSPQEKGALIHSYEIFGAILNRAADPTKCVVQRKSKVASKTRLPTGCAFEFGEQASPGRQGE</sequence>
<accession>A0ACB8EU28</accession>
<reference evidence="1" key="1">
    <citation type="submission" date="2021-08" db="EMBL/GenBank/DDBJ databases">
        <title>The first chromosome-level gecko genome reveals the dynamic sex chromosomes of Neotropical dwarf geckos (Sphaerodactylidae: Sphaerodactylus).</title>
        <authorList>
            <person name="Pinto B.J."/>
            <person name="Keating S.E."/>
            <person name="Gamble T."/>
        </authorList>
    </citation>
    <scope>NUCLEOTIDE SEQUENCE</scope>
    <source>
        <strain evidence="1">TG3544</strain>
    </source>
</reference>
<dbReference type="EMBL" id="CM037620">
    <property type="protein sequence ID" value="KAH7995744.1"/>
    <property type="molecule type" value="Genomic_DNA"/>
</dbReference>
<gene>
    <name evidence="1" type="ORF">K3G42_028167</name>
</gene>
<keyword evidence="2" id="KW-1185">Reference proteome</keyword>
<dbReference type="Proteomes" id="UP000827872">
    <property type="component" value="Linkage Group LG07"/>
</dbReference>
<evidence type="ECO:0000313" key="1">
    <source>
        <dbReference type="EMBL" id="KAH7995744.1"/>
    </source>
</evidence>
<protein>
    <submittedName>
        <fullName evidence="1">Uncharacterized protein</fullName>
    </submittedName>
</protein>